<evidence type="ECO:0000256" key="9">
    <source>
        <dbReference type="RuleBase" id="RU362122"/>
    </source>
</evidence>
<evidence type="ECO:0000256" key="3">
    <source>
        <dbReference type="ARBA" id="ARBA00022448"/>
    </source>
</evidence>
<dbReference type="GO" id="GO:0005886">
    <property type="term" value="C:plasma membrane"/>
    <property type="evidence" value="ECO:0007669"/>
    <property type="project" value="UniProtKB-SubCell"/>
</dbReference>
<keyword evidence="5 9" id="KW-0812">Transmembrane</keyword>
<feature type="transmembrane region" description="Helical" evidence="9">
    <location>
        <begin position="238"/>
        <end position="262"/>
    </location>
</feature>
<feature type="transmembrane region" description="Helical" evidence="9">
    <location>
        <begin position="322"/>
        <end position="342"/>
    </location>
</feature>
<feature type="transmembrane region" description="Helical" evidence="9">
    <location>
        <begin position="412"/>
        <end position="433"/>
    </location>
</feature>
<dbReference type="AlphaFoldDB" id="S3BIL7"/>
<dbReference type="NCBIfam" id="TIGR00796">
    <property type="entry name" value="livcs"/>
    <property type="match status" value="1"/>
</dbReference>
<dbReference type="GO" id="GO:0015818">
    <property type="term" value="P:isoleucine transport"/>
    <property type="evidence" value="ECO:0007669"/>
    <property type="project" value="TreeGrafter"/>
</dbReference>
<dbReference type="HOGENOM" id="CLU_036807_0_1_4"/>
<feature type="transmembrane region" description="Helical" evidence="9">
    <location>
        <begin position="120"/>
        <end position="140"/>
    </location>
</feature>
<gene>
    <name evidence="10" type="ORF">HMPREF1476_00465</name>
</gene>
<dbReference type="PANTHER" id="PTHR30588:SF0">
    <property type="entry name" value="BRANCHED-CHAIN AMINO ACID PERMEASE BRNQ"/>
    <property type="match status" value="1"/>
</dbReference>
<feature type="transmembrane region" description="Helical" evidence="9">
    <location>
        <begin position="40"/>
        <end position="67"/>
    </location>
</feature>
<dbReference type="GO" id="GO:0015190">
    <property type="term" value="F:L-leucine transmembrane transporter activity"/>
    <property type="evidence" value="ECO:0007669"/>
    <property type="project" value="TreeGrafter"/>
</dbReference>
<comment type="subcellular location">
    <subcellularLocation>
        <location evidence="9">Cell inner membrane</location>
        <topology evidence="9">Multi-pass membrane protein</topology>
    </subcellularLocation>
    <subcellularLocation>
        <location evidence="1">Cell membrane</location>
        <topology evidence="1">Multi-pass membrane protein</topology>
    </subcellularLocation>
</comment>
<comment type="similarity">
    <text evidence="2 9">Belongs to the branched chain amino acid transporter family.</text>
</comment>
<keyword evidence="11" id="KW-1185">Reference proteome</keyword>
<feature type="transmembrane region" description="Helical" evidence="9">
    <location>
        <begin position="348"/>
        <end position="368"/>
    </location>
</feature>
<evidence type="ECO:0000256" key="2">
    <source>
        <dbReference type="ARBA" id="ARBA00008540"/>
    </source>
</evidence>
<feature type="transmembrane region" description="Helical" evidence="9">
    <location>
        <begin position="282"/>
        <end position="310"/>
    </location>
</feature>
<dbReference type="eggNOG" id="COG1114">
    <property type="taxonomic scope" value="Bacteria"/>
</dbReference>
<dbReference type="Pfam" id="PF05525">
    <property type="entry name" value="Branch_AA_trans"/>
    <property type="match status" value="1"/>
</dbReference>
<evidence type="ECO:0000256" key="4">
    <source>
        <dbReference type="ARBA" id="ARBA00022475"/>
    </source>
</evidence>
<dbReference type="GO" id="GO:0005304">
    <property type="term" value="F:L-valine transmembrane transporter activity"/>
    <property type="evidence" value="ECO:0007669"/>
    <property type="project" value="TreeGrafter"/>
</dbReference>
<proteinExistence type="inferred from homology"/>
<feature type="transmembrane region" description="Helical" evidence="9">
    <location>
        <begin position="375"/>
        <end position="392"/>
    </location>
</feature>
<dbReference type="InterPro" id="IPR004685">
    <property type="entry name" value="Brnchd-chn_aa_trnsp_Livcs"/>
</dbReference>
<evidence type="ECO:0000313" key="11">
    <source>
        <dbReference type="Proteomes" id="UP000014400"/>
    </source>
</evidence>
<feature type="transmembrane region" description="Helical" evidence="9">
    <location>
        <begin position="79"/>
        <end position="100"/>
    </location>
</feature>
<comment type="function">
    <text evidence="9">Component of the transport system for branched-chain amino acids.</text>
</comment>
<feature type="transmembrane region" description="Helical" evidence="9">
    <location>
        <begin position="9"/>
        <end position="28"/>
    </location>
</feature>
<evidence type="ECO:0000313" key="10">
    <source>
        <dbReference type="EMBL" id="EPE01154.1"/>
    </source>
</evidence>
<protein>
    <recommendedName>
        <fullName evidence="9">Branched-chain amino acid transport system carrier protein</fullName>
    </recommendedName>
</protein>
<dbReference type="Proteomes" id="UP000014400">
    <property type="component" value="Unassembled WGS sequence"/>
</dbReference>
<keyword evidence="6 9" id="KW-0029">Amino-acid transport</keyword>
<reference evidence="10 11" key="1">
    <citation type="submission" date="2013-04" db="EMBL/GenBank/DDBJ databases">
        <title>The Genome Sequence of Sutterella wadsworthensis HGA0223.</title>
        <authorList>
            <consortium name="The Broad Institute Genomics Platform"/>
            <person name="Earl A."/>
            <person name="Ward D."/>
            <person name="Feldgarden M."/>
            <person name="Gevers D."/>
            <person name="Schmidt T.M."/>
            <person name="Dover J."/>
            <person name="Dai D."/>
            <person name="Walker B."/>
            <person name="Young S."/>
            <person name="Zeng Q."/>
            <person name="Gargeya S."/>
            <person name="Fitzgerald M."/>
            <person name="Haas B."/>
            <person name="Abouelleil A."/>
            <person name="Allen A.W."/>
            <person name="Alvarado L."/>
            <person name="Arachchi H.M."/>
            <person name="Berlin A.M."/>
            <person name="Chapman S.B."/>
            <person name="Gainer-Dewar J."/>
            <person name="Goldberg J."/>
            <person name="Griggs A."/>
            <person name="Gujja S."/>
            <person name="Hansen M."/>
            <person name="Howarth C."/>
            <person name="Imamovic A."/>
            <person name="Ireland A."/>
            <person name="Larimer J."/>
            <person name="McCowan C."/>
            <person name="Murphy C."/>
            <person name="Pearson M."/>
            <person name="Poon T.W."/>
            <person name="Priest M."/>
            <person name="Roberts A."/>
            <person name="Saif S."/>
            <person name="Shea T."/>
            <person name="Sisk P."/>
            <person name="Sykes S."/>
            <person name="Wortman J."/>
            <person name="Nusbaum C."/>
            <person name="Birren B."/>
        </authorList>
    </citation>
    <scope>NUCLEOTIDE SEQUENCE [LARGE SCALE GENOMIC DNA]</scope>
    <source>
        <strain evidence="10 11">HGA0223</strain>
    </source>
</reference>
<dbReference type="GO" id="GO:0015188">
    <property type="term" value="F:L-isoleucine transmembrane transporter activity"/>
    <property type="evidence" value="ECO:0007669"/>
    <property type="project" value="TreeGrafter"/>
</dbReference>
<feature type="transmembrane region" description="Helical" evidence="9">
    <location>
        <begin position="152"/>
        <end position="170"/>
    </location>
</feature>
<dbReference type="PATRIC" id="fig|1203554.3.peg.452"/>
<evidence type="ECO:0000256" key="6">
    <source>
        <dbReference type="ARBA" id="ARBA00022970"/>
    </source>
</evidence>
<evidence type="ECO:0000256" key="5">
    <source>
        <dbReference type="ARBA" id="ARBA00022692"/>
    </source>
</evidence>
<keyword evidence="7 9" id="KW-1133">Transmembrane helix</keyword>
<dbReference type="EMBL" id="ATCF01000005">
    <property type="protein sequence ID" value="EPE01154.1"/>
    <property type="molecule type" value="Genomic_DNA"/>
</dbReference>
<dbReference type="GO" id="GO:0015820">
    <property type="term" value="P:L-leucine transport"/>
    <property type="evidence" value="ECO:0007669"/>
    <property type="project" value="TreeGrafter"/>
</dbReference>
<evidence type="ECO:0000256" key="8">
    <source>
        <dbReference type="ARBA" id="ARBA00023136"/>
    </source>
</evidence>
<keyword evidence="8 9" id="KW-0472">Membrane</keyword>
<comment type="caution">
    <text evidence="10">The sequence shown here is derived from an EMBL/GenBank/DDBJ whole genome shotgun (WGS) entry which is preliminary data.</text>
</comment>
<name>S3BIL7_9BURK</name>
<keyword evidence="4" id="KW-1003">Cell membrane</keyword>
<evidence type="ECO:0000256" key="7">
    <source>
        <dbReference type="ARBA" id="ARBA00022989"/>
    </source>
</evidence>
<organism evidence="10 11">
    <name type="scientific">Sutterella wadsworthensis HGA0223</name>
    <dbReference type="NCBI Taxonomy" id="1203554"/>
    <lineage>
        <taxon>Bacteria</taxon>
        <taxon>Pseudomonadati</taxon>
        <taxon>Pseudomonadota</taxon>
        <taxon>Betaproteobacteria</taxon>
        <taxon>Burkholderiales</taxon>
        <taxon>Sutterellaceae</taxon>
        <taxon>Sutterella</taxon>
    </lineage>
</organism>
<sequence length="446" mass="47324">MEQPSSKRFIAIGSMLFALFFGAGNLIFPAAMGQSAGANVWWAVLGFCVTGVGLPLLGIIAVGYSGCRDLREVASRVHPLYGLFYTVVCYMAIGPCFAIPRTGTVSFEIAVRPFLGADPSAFALPIFLAFFLGISCWLAASPSKLVDRIGKFLTPALLVTLAVMIVMSFATPMGDFQAPGKAYDEPIKAAFQGVLDGYNTLDAIAALVFATLIVNSVKEIGFTDPKAISSQVMKSGMLAGLLLALVYIFIAKIGAESVAAIGMQDTGAPVLAESAKVFFGSFGAYLLAAIVLLACITTAVGLLTCCAAFFMQLTGKFTYVQWVIGFTVISYLIGLFGLKTIIVSTIPVLMFIYPLCVALIALIFLHKFFGGRQCVYAWTMGFTFVMALVNGAETAGISMTGLEEVLKAYVPLHTYGMGWIPFAIVGFVIGLIWKVAVPAKAQNAAA</sequence>
<dbReference type="RefSeq" id="WP_005432630.1">
    <property type="nucleotide sequence ID" value="NZ_KE150480.1"/>
</dbReference>
<keyword evidence="3 9" id="KW-0813">Transport</keyword>
<accession>S3BIL7</accession>
<evidence type="ECO:0000256" key="1">
    <source>
        <dbReference type="ARBA" id="ARBA00004651"/>
    </source>
</evidence>
<feature type="transmembrane region" description="Helical" evidence="9">
    <location>
        <begin position="198"/>
        <end position="217"/>
    </location>
</feature>
<dbReference type="PANTHER" id="PTHR30588">
    <property type="entry name" value="BRANCHED-CHAIN AMINO ACID TRANSPORT SYSTEM 2 CARRIER PROTEIN"/>
    <property type="match status" value="1"/>
</dbReference>